<dbReference type="AlphaFoldDB" id="A0AAD8MAB8"/>
<dbReference type="InterPro" id="IPR051943">
    <property type="entry name" value="TRAFAC_Dynamin-like_GTPase"/>
</dbReference>
<dbReference type="Proteomes" id="UP001237642">
    <property type="component" value="Unassembled WGS sequence"/>
</dbReference>
<evidence type="ECO:0000313" key="1">
    <source>
        <dbReference type="EMBL" id="KAK1364863.1"/>
    </source>
</evidence>
<reference evidence="1" key="1">
    <citation type="submission" date="2023-02" db="EMBL/GenBank/DDBJ databases">
        <title>Genome of toxic invasive species Heracleum sosnowskyi carries increased number of genes despite the absence of recent whole-genome duplications.</title>
        <authorList>
            <person name="Schelkunov M."/>
            <person name="Shtratnikova V."/>
            <person name="Makarenko M."/>
            <person name="Klepikova A."/>
            <person name="Omelchenko D."/>
            <person name="Novikova G."/>
            <person name="Obukhova E."/>
            <person name="Bogdanov V."/>
            <person name="Penin A."/>
            <person name="Logacheva M."/>
        </authorList>
    </citation>
    <scope>NUCLEOTIDE SEQUENCE</scope>
    <source>
        <strain evidence="1">Hsosn_3</strain>
        <tissue evidence="1">Leaf</tissue>
    </source>
</reference>
<keyword evidence="2" id="KW-1185">Reference proteome</keyword>
<protein>
    <submittedName>
        <fullName evidence="1">Uncharacterized protein</fullName>
    </submittedName>
</protein>
<proteinExistence type="predicted"/>
<dbReference type="GO" id="GO:0031969">
    <property type="term" value="C:chloroplast membrane"/>
    <property type="evidence" value="ECO:0007669"/>
    <property type="project" value="TreeGrafter"/>
</dbReference>
<name>A0AAD8MAB8_9APIA</name>
<dbReference type="PANTHER" id="PTHR43681:SF1">
    <property type="entry name" value="SARCALUMENIN"/>
    <property type="match status" value="1"/>
</dbReference>
<comment type="caution">
    <text evidence="1">The sequence shown here is derived from an EMBL/GenBank/DDBJ whole genome shotgun (WGS) entry which is preliminary data.</text>
</comment>
<organism evidence="1 2">
    <name type="scientific">Heracleum sosnowskyi</name>
    <dbReference type="NCBI Taxonomy" id="360622"/>
    <lineage>
        <taxon>Eukaryota</taxon>
        <taxon>Viridiplantae</taxon>
        <taxon>Streptophyta</taxon>
        <taxon>Embryophyta</taxon>
        <taxon>Tracheophyta</taxon>
        <taxon>Spermatophyta</taxon>
        <taxon>Magnoliopsida</taxon>
        <taxon>eudicotyledons</taxon>
        <taxon>Gunneridae</taxon>
        <taxon>Pentapetalae</taxon>
        <taxon>asterids</taxon>
        <taxon>campanulids</taxon>
        <taxon>Apiales</taxon>
        <taxon>Apiaceae</taxon>
        <taxon>Apioideae</taxon>
        <taxon>apioid superclade</taxon>
        <taxon>Tordylieae</taxon>
        <taxon>Tordyliinae</taxon>
        <taxon>Heracleum</taxon>
    </lineage>
</organism>
<dbReference type="PANTHER" id="PTHR43681">
    <property type="entry name" value="TRANSMEMBRANE GTPASE FZO"/>
    <property type="match status" value="1"/>
</dbReference>
<dbReference type="GO" id="GO:0010027">
    <property type="term" value="P:thylakoid membrane organization"/>
    <property type="evidence" value="ECO:0007669"/>
    <property type="project" value="TreeGrafter"/>
</dbReference>
<reference evidence="1" key="2">
    <citation type="submission" date="2023-05" db="EMBL/GenBank/DDBJ databases">
        <authorList>
            <person name="Schelkunov M.I."/>
        </authorList>
    </citation>
    <scope>NUCLEOTIDE SEQUENCE</scope>
    <source>
        <strain evidence="1">Hsosn_3</strain>
        <tissue evidence="1">Leaf</tissue>
    </source>
</reference>
<accession>A0AAD8MAB8</accession>
<evidence type="ECO:0000313" key="2">
    <source>
        <dbReference type="Proteomes" id="UP001237642"/>
    </source>
</evidence>
<sequence>MNLDGETNLKLKQGLEWSSPTGVFVPCWIRHFQQQQCLCRHFSSVGEEKSKCQSTNDLQEIDIQNGTRCHQQSSCTYCKVPFLKCSCQMLTMQDYQQAKKDLNSVNELLGNVKDYAQKLESERILWKRKTLSLIDDTKTRATKLTESTLVISNFDIVTTYVFRGNGGALMPAASVIQNDILGLALSEAQHLDFEHVLTEHYSLELRVDGGSLEKNETEPLAKDINMVDGIGEREIPNTIYLIVLIWFG</sequence>
<gene>
    <name evidence="1" type="ORF">POM88_040424</name>
</gene>
<dbReference type="EMBL" id="JAUIZM010000009">
    <property type="protein sequence ID" value="KAK1364863.1"/>
    <property type="molecule type" value="Genomic_DNA"/>
</dbReference>